<comment type="caution">
    <text evidence="2">The sequence shown here is derived from an EMBL/GenBank/DDBJ whole genome shotgun (WGS) entry which is preliminary data.</text>
</comment>
<keyword evidence="3" id="KW-1185">Reference proteome</keyword>
<organism evidence="2 3">
    <name type="scientific">Eumeta variegata</name>
    <name type="common">Bagworm moth</name>
    <name type="synonym">Eumeta japonica</name>
    <dbReference type="NCBI Taxonomy" id="151549"/>
    <lineage>
        <taxon>Eukaryota</taxon>
        <taxon>Metazoa</taxon>
        <taxon>Ecdysozoa</taxon>
        <taxon>Arthropoda</taxon>
        <taxon>Hexapoda</taxon>
        <taxon>Insecta</taxon>
        <taxon>Pterygota</taxon>
        <taxon>Neoptera</taxon>
        <taxon>Endopterygota</taxon>
        <taxon>Lepidoptera</taxon>
        <taxon>Glossata</taxon>
        <taxon>Ditrysia</taxon>
        <taxon>Tineoidea</taxon>
        <taxon>Psychidae</taxon>
        <taxon>Oiketicinae</taxon>
        <taxon>Eumeta</taxon>
    </lineage>
</organism>
<feature type="compositionally biased region" description="Polar residues" evidence="1">
    <location>
        <begin position="1"/>
        <end position="17"/>
    </location>
</feature>
<feature type="compositionally biased region" description="Basic and acidic residues" evidence="1">
    <location>
        <begin position="47"/>
        <end position="60"/>
    </location>
</feature>
<reference evidence="2 3" key="1">
    <citation type="journal article" date="2019" name="Commun. Biol.">
        <title>The bagworm genome reveals a unique fibroin gene that provides high tensile strength.</title>
        <authorList>
            <person name="Kono N."/>
            <person name="Nakamura H."/>
            <person name="Ohtoshi R."/>
            <person name="Tomita M."/>
            <person name="Numata K."/>
            <person name="Arakawa K."/>
        </authorList>
    </citation>
    <scope>NUCLEOTIDE SEQUENCE [LARGE SCALE GENOMIC DNA]</scope>
</reference>
<proteinExistence type="predicted"/>
<protein>
    <submittedName>
        <fullName evidence="2">Uncharacterized protein</fullName>
    </submittedName>
</protein>
<evidence type="ECO:0000313" key="2">
    <source>
        <dbReference type="EMBL" id="GBP73433.1"/>
    </source>
</evidence>
<sequence length="115" mass="13076">MDSASVRTRSLAANRTVSAGRRRAESDHPAARRPHGASLPRAAADGELGRFKRPRSDHVQSEPINTRFGFEETSRRDFIAKIMYYRNEVTDERGRHLERADTTRRPTSALIAFRP</sequence>
<gene>
    <name evidence="2" type="ORF">EVAR_56909_1</name>
</gene>
<dbReference type="Proteomes" id="UP000299102">
    <property type="component" value="Unassembled WGS sequence"/>
</dbReference>
<evidence type="ECO:0000256" key="1">
    <source>
        <dbReference type="SAM" id="MobiDB-lite"/>
    </source>
</evidence>
<accession>A0A4C1YDK6</accession>
<name>A0A4C1YDK6_EUMVA</name>
<dbReference type="AlphaFoldDB" id="A0A4C1YDK6"/>
<dbReference type="EMBL" id="BGZK01001173">
    <property type="protein sequence ID" value="GBP73433.1"/>
    <property type="molecule type" value="Genomic_DNA"/>
</dbReference>
<feature type="region of interest" description="Disordered" evidence="1">
    <location>
        <begin position="1"/>
        <end position="66"/>
    </location>
</feature>
<evidence type="ECO:0000313" key="3">
    <source>
        <dbReference type="Proteomes" id="UP000299102"/>
    </source>
</evidence>
<feature type="region of interest" description="Disordered" evidence="1">
    <location>
        <begin position="96"/>
        <end position="115"/>
    </location>
</feature>